<dbReference type="Pfam" id="PF13827">
    <property type="entry name" value="DUF4189"/>
    <property type="match status" value="1"/>
</dbReference>
<evidence type="ECO:0000256" key="1">
    <source>
        <dbReference type="SAM" id="SignalP"/>
    </source>
</evidence>
<dbReference type="EMBL" id="RYZR01000002">
    <property type="protein sequence ID" value="RUL66561.1"/>
    <property type="molecule type" value="Genomic_DNA"/>
</dbReference>
<evidence type="ECO:0000259" key="2">
    <source>
        <dbReference type="Pfam" id="PF13827"/>
    </source>
</evidence>
<organism evidence="3 4">
    <name type="scientific">Dyella dinghuensis</name>
    <dbReference type="NCBI Taxonomy" id="1920169"/>
    <lineage>
        <taxon>Bacteria</taxon>
        <taxon>Pseudomonadati</taxon>
        <taxon>Pseudomonadota</taxon>
        <taxon>Gammaproteobacteria</taxon>
        <taxon>Lysobacterales</taxon>
        <taxon>Rhodanobacteraceae</taxon>
        <taxon>Dyella</taxon>
    </lineage>
</organism>
<reference evidence="3 4" key="1">
    <citation type="submission" date="2018-12" db="EMBL/GenBank/DDBJ databases">
        <title>Dyella dinghuensis sp. nov. DHOA06 and Dyella choica sp. nov. 4M-K27, isolated from forest soil.</title>
        <authorList>
            <person name="Qiu L.-H."/>
            <person name="Gao Z.-H."/>
        </authorList>
    </citation>
    <scope>NUCLEOTIDE SEQUENCE [LARGE SCALE GENOMIC DNA]</scope>
    <source>
        <strain evidence="3 4">DHOA06</strain>
    </source>
</reference>
<dbReference type="InterPro" id="IPR025240">
    <property type="entry name" value="DUF4189"/>
</dbReference>
<accession>A0A432LWV4</accession>
<gene>
    <name evidence="3" type="ORF">EKH79_01675</name>
</gene>
<name>A0A432LWV4_9GAMM</name>
<evidence type="ECO:0000313" key="3">
    <source>
        <dbReference type="EMBL" id="RUL66561.1"/>
    </source>
</evidence>
<dbReference type="RefSeq" id="WP_126672059.1">
    <property type="nucleotide sequence ID" value="NZ_RYZR01000002.1"/>
</dbReference>
<dbReference type="OrthoDB" id="5956360at2"/>
<feature type="domain" description="DUF4189" evidence="2">
    <location>
        <begin position="66"/>
        <end position="160"/>
    </location>
</feature>
<proteinExistence type="predicted"/>
<dbReference type="Proteomes" id="UP000267077">
    <property type="component" value="Unassembled WGS sequence"/>
</dbReference>
<keyword evidence="1" id="KW-0732">Signal</keyword>
<feature type="signal peptide" evidence="1">
    <location>
        <begin position="1"/>
        <end position="22"/>
    </location>
</feature>
<sequence length="167" mass="17811">MKFTSRLLQLISLLCVSFAAHAEGGCPPGMIPYSGTDISSCGPIPPGYYQNSQQPQAPPMQWASTWGAIATDEPHGILGAAVGMPSKREAEQAALSDCRSKNGSDCKLELAYDNECAALVVSKTGYVVTAHQTKDLAIQSGMKTCRDSGYEDCHAYYSACSLPQQIQ</sequence>
<keyword evidence="4" id="KW-1185">Reference proteome</keyword>
<protein>
    <submittedName>
        <fullName evidence="3">DUF4189 domain-containing protein</fullName>
    </submittedName>
</protein>
<feature type="chain" id="PRO_5019547305" evidence="1">
    <location>
        <begin position="23"/>
        <end position="167"/>
    </location>
</feature>
<dbReference type="AlphaFoldDB" id="A0A432LWV4"/>
<comment type="caution">
    <text evidence="3">The sequence shown here is derived from an EMBL/GenBank/DDBJ whole genome shotgun (WGS) entry which is preliminary data.</text>
</comment>
<evidence type="ECO:0000313" key="4">
    <source>
        <dbReference type="Proteomes" id="UP000267077"/>
    </source>
</evidence>